<dbReference type="STRING" id="1336337.A0A3N4IX11"/>
<name>A0A3N4IX11_9PEZI</name>
<accession>A0A3N4IX11</accession>
<dbReference type="PANTHER" id="PTHR46177">
    <property type="entry name" value="INTEGRASE CATALYTIC DOMAIN-CONTAINING PROTEIN"/>
    <property type="match status" value="1"/>
</dbReference>
<dbReference type="InterPro" id="IPR058913">
    <property type="entry name" value="Integrase_dom_put"/>
</dbReference>
<dbReference type="Proteomes" id="UP000276215">
    <property type="component" value="Unassembled WGS sequence"/>
</dbReference>
<dbReference type="AlphaFoldDB" id="A0A3N4IX11"/>
<evidence type="ECO:0000259" key="1">
    <source>
        <dbReference type="Pfam" id="PF24764"/>
    </source>
</evidence>
<feature type="domain" description="Integrase core" evidence="1">
    <location>
        <begin position="2"/>
        <end position="54"/>
    </location>
</feature>
<keyword evidence="3" id="KW-1185">Reference proteome</keyword>
<feature type="non-terminal residue" evidence="2">
    <location>
        <position position="1"/>
    </location>
</feature>
<proteinExistence type="predicted"/>
<dbReference type="EMBL" id="ML120576">
    <property type="protein sequence ID" value="RPA89487.1"/>
    <property type="molecule type" value="Genomic_DNA"/>
</dbReference>
<evidence type="ECO:0000313" key="3">
    <source>
        <dbReference type="Proteomes" id="UP000276215"/>
    </source>
</evidence>
<protein>
    <recommendedName>
        <fullName evidence="1">Integrase core domain-containing protein</fullName>
    </recommendedName>
</protein>
<gene>
    <name evidence="2" type="ORF">L873DRAFT_1721589</name>
</gene>
<organism evidence="2 3">
    <name type="scientific">Choiromyces venosus 120613-1</name>
    <dbReference type="NCBI Taxonomy" id="1336337"/>
    <lineage>
        <taxon>Eukaryota</taxon>
        <taxon>Fungi</taxon>
        <taxon>Dikarya</taxon>
        <taxon>Ascomycota</taxon>
        <taxon>Pezizomycotina</taxon>
        <taxon>Pezizomycetes</taxon>
        <taxon>Pezizales</taxon>
        <taxon>Tuberaceae</taxon>
        <taxon>Choiromyces</taxon>
    </lineage>
</organism>
<reference evidence="2 3" key="1">
    <citation type="journal article" date="2018" name="Nat. Ecol. Evol.">
        <title>Pezizomycetes genomes reveal the molecular basis of ectomycorrhizal truffle lifestyle.</title>
        <authorList>
            <person name="Murat C."/>
            <person name="Payen T."/>
            <person name="Noel B."/>
            <person name="Kuo A."/>
            <person name="Morin E."/>
            <person name="Chen J."/>
            <person name="Kohler A."/>
            <person name="Krizsan K."/>
            <person name="Balestrini R."/>
            <person name="Da Silva C."/>
            <person name="Montanini B."/>
            <person name="Hainaut M."/>
            <person name="Levati E."/>
            <person name="Barry K.W."/>
            <person name="Belfiori B."/>
            <person name="Cichocki N."/>
            <person name="Clum A."/>
            <person name="Dockter R.B."/>
            <person name="Fauchery L."/>
            <person name="Guy J."/>
            <person name="Iotti M."/>
            <person name="Le Tacon F."/>
            <person name="Lindquist E.A."/>
            <person name="Lipzen A."/>
            <person name="Malagnac F."/>
            <person name="Mello A."/>
            <person name="Molinier V."/>
            <person name="Miyauchi S."/>
            <person name="Poulain J."/>
            <person name="Riccioni C."/>
            <person name="Rubini A."/>
            <person name="Sitrit Y."/>
            <person name="Splivallo R."/>
            <person name="Traeger S."/>
            <person name="Wang M."/>
            <person name="Zifcakova L."/>
            <person name="Wipf D."/>
            <person name="Zambonelli A."/>
            <person name="Paolocci F."/>
            <person name="Nowrousian M."/>
            <person name="Ottonello S."/>
            <person name="Baldrian P."/>
            <person name="Spatafora J.W."/>
            <person name="Henrissat B."/>
            <person name="Nagy L.G."/>
            <person name="Aury J.M."/>
            <person name="Wincker P."/>
            <person name="Grigoriev I.V."/>
            <person name="Bonfante P."/>
            <person name="Martin F.M."/>
        </authorList>
    </citation>
    <scope>NUCLEOTIDE SEQUENCE [LARGE SCALE GENOMIC DNA]</scope>
    <source>
        <strain evidence="2 3">120613-1</strain>
    </source>
</reference>
<evidence type="ECO:0000313" key="2">
    <source>
        <dbReference type="EMBL" id="RPA89487.1"/>
    </source>
</evidence>
<dbReference type="Pfam" id="PF24764">
    <property type="entry name" value="rva_4"/>
    <property type="match status" value="1"/>
</dbReference>
<dbReference type="PANTHER" id="PTHR46177:SF1">
    <property type="entry name" value="INTEGRASE CATALYTIC DOMAIN-CONTAINING PROTEIN"/>
    <property type="match status" value="1"/>
</dbReference>
<dbReference type="OrthoDB" id="5392716at2759"/>
<sequence>SVKGPNKVLSIDGYNKLSRFGFKIYDEIDAYSHYIVWCYLNISNCTASSVNKQYL</sequence>